<keyword evidence="1" id="KW-0805">Transcription regulation</keyword>
<evidence type="ECO:0000256" key="1">
    <source>
        <dbReference type="ARBA" id="ARBA00023015"/>
    </source>
</evidence>
<keyword evidence="2" id="KW-0804">Transcription</keyword>
<evidence type="ECO:0000259" key="4">
    <source>
        <dbReference type="Pfam" id="PF15915"/>
    </source>
</evidence>
<accession>A0ABD5RNJ9</accession>
<dbReference type="PANTHER" id="PTHR34236">
    <property type="entry name" value="DIMETHYL SULFOXIDE REDUCTASE TRANSCRIPTIONAL ACTIVATOR"/>
    <property type="match status" value="1"/>
</dbReference>
<dbReference type="EMBL" id="JBHSQH010000001">
    <property type="protein sequence ID" value="MFC5971859.1"/>
    <property type="molecule type" value="Genomic_DNA"/>
</dbReference>
<dbReference type="InterPro" id="IPR007050">
    <property type="entry name" value="HTH_bacterioopsin"/>
</dbReference>
<comment type="caution">
    <text evidence="5">The sequence shown here is derived from an EMBL/GenBank/DDBJ whole genome shotgun (WGS) entry which is preliminary data.</text>
</comment>
<proteinExistence type="predicted"/>
<gene>
    <name evidence="5" type="ORF">ACFPYI_10995</name>
</gene>
<dbReference type="Pfam" id="PF04967">
    <property type="entry name" value="HTH_10"/>
    <property type="match status" value="1"/>
</dbReference>
<evidence type="ECO:0000313" key="6">
    <source>
        <dbReference type="Proteomes" id="UP001596099"/>
    </source>
</evidence>
<feature type="domain" description="HTH bat-type" evidence="3">
    <location>
        <begin position="161"/>
        <end position="210"/>
    </location>
</feature>
<evidence type="ECO:0000313" key="5">
    <source>
        <dbReference type="EMBL" id="MFC5971859.1"/>
    </source>
</evidence>
<sequence>MTVIAGVVVDAEDFAIGDVLSPTTTRIDLTQFVPIDGQLAPYFWKEHGGEKAEFERRVRADDRVRSLTYLDGRVDAHLYHVEWADDINGFLSALRDNDVLVERGRTTNGGSQWQFTLRAFSQRDLSAFQSACHESDVQLDIRRVHHNPDSSSDGERRMSGKQREAVVTALKGGYFNVPRGKSQTELAEEVGISRQAFARRLKRAERTVFESMFWDELEAP</sequence>
<organism evidence="5 6">
    <name type="scientific">Halomarina salina</name>
    <dbReference type="NCBI Taxonomy" id="1872699"/>
    <lineage>
        <taxon>Archaea</taxon>
        <taxon>Methanobacteriati</taxon>
        <taxon>Methanobacteriota</taxon>
        <taxon>Stenosarchaea group</taxon>
        <taxon>Halobacteria</taxon>
        <taxon>Halobacteriales</taxon>
        <taxon>Natronomonadaceae</taxon>
        <taxon>Halomarina</taxon>
    </lineage>
</organism>
<dbReference type="Proteomes" id="UP001596099">
    <property type="component" value="Unassembled WGS sequence"/>
</dbReference>
<dbReference type="PANTHER" id="PTHR34236:SF1">
    <property type="entry name" value="DIMETHYL SULFOXIDE REDUCTASE TRANSCRIPTIONAL ACTIVATOR"/>
    <property type="match status" value="1"/>
</dbReference>
<keyword evidence="6" id="KW-1185">Reference proteome</keyword>
<dbReference type="AlphaFoldDB" id="A0ABD5RNJ9"/>
<dbReference type="Pfam" id="PF15915">
    <property type="entry name" value="BAT"/>
    <property type="match status" value="1"/>
</dbReference>
<dbReference type="InterPro" id="IPR031803">
    <property type="entry name" value="BAT_GAF/HTH-assoc"/>
</dbReference>
<dbReference type="RefSeq" id="WP_247414739.1">
    <property type="nucleotide sequence ID" value="NZ_JALLGW010000001.1"/>
</dbReference>
<evidence type="ECO:0000256" key="2">
    <source>
        <dbReference type="ARBA" id="ARBA00023163"/>
    </source>
</evidence>
<reference evidence="5 6" key="1">
    <citation type="journal article" date="2019" name="Int. J. Syst. Evol. Microbiol.">
        <title>The Global Catalogue of Microorganisms (GCM) 10K type strain sequencing project: providing services to taxonomists for standard genome sequencing and annotation.</title>
        <authorList>
            <consortium name="The Broad Institute Genomics Platform"/>
            <consortium name="The Broad Institute Genome Sequencing Center for Infectious Disease"/>
            <person name="Wu L."/>
            <person name="Ma J."/>
        </authorList>
    </citation>
    <scope>NUCLEOTIDE SEQUENCE [LARGE SCALE GENOMIC DNA]</scope>
    <source>
        <strain evidence="5 6">CGMCC 1.12543</strain>
    </source>
</reference>
<evidence type="ECO:0000259" key="3">
    <source>
        <dbReference type="Pfam" id="PF04967"/>
    </source>
</evidence>
<name>A0ABD5RNJ9_9EURY</name>
<protein>
    <submittedName>
        <fullName evidence="5">Helix-turn-helix domain-containing protein</fullName>
    </submittedName>
</protein>
<feature type="domain" description="Bacterioopsin transcriptional activator GAF and HTH associated" evidence="4">
    <location>
        <begin position="9"/>
        <end position="151"/>
    </location>
</feature>